<dbReference type="CDD" id="cd18103">
    <property type="entry name" value="SpoU-like_RlmB"/>
    <property type="match status" value="1"/>
</dbReference>
<keyword evidence="2 4" id="KW-0808">Transferase</keyword>
<dbReference type="SUPFAM" id="SSF75217">
    <property type="entry name" value="alpha/beta knot"/>
    <property type="match status" value="1"/>
</dbReference>
<dbReference type="InterPro" id="IPR004441">
    <property type="entry name" value="rRNA_MeTrfase_TrmH"/>
</dbReference>
<evidence type="ECO:0000256" key="2">
    <source>
        <dbReference type="ARBA" id="ARBA00022679"/>
    </source>
</evidence>
<dbReference type="PANTHER" id="PTHR46429:SF1">
    <property type="entry name" value="23S RRNA (GUANOSINE-2'-O-)-METHYLTRANSFERASE RLMB"/>
    <property type="match status" value="1"/>
</dbReference>
<dbReference type="InterPro" id="IPR001537">
    <property type="entry name" value="SpoU_MeTrfase"/>
</dbReference>
<evidence type="ECO:0000313" key="5">
    <source>
        <dbReference type="Proteomes" id="UP000231267"/>
    </source>
</evidence>
<dbReference type="GO" id="GO:0032259">
    <property type="term" value="P:methylation"/>
    <property type="evidence" value="ECO:0007669"/>
    <property type="project" value="UniProtKB-KW"/>
</dbReference>
<organism evidence="4 5">
    <name type="scientific">Candidatus Taenaricola geysiri</name>
    <dbReference type="NCBI Taxonomy" id="1974752"/>
    <lineage>
        <taxon>Bacteria</taxon>
        <taxon>Pseudomonadati</taxon>
        <taxon>Candidatus Omnitrophota</taxon>
        <taxon>Candidatus Taenaricola</taxon>
    </lineage>
</organism>
<dbReference type="GO" id="GO:0006396">
    <property type="term" value="P:RNA processing"/>
    <property type="evidence" value="ECO:0007669"/>
    <property type="project" value="InterPro"/>
</dbReference>
<dbReference type="GO" id="GO:0008173">
    <property type="term" value="F:RNA methyltransferase activity"/>
    <property type="evidence" value="ECO:0007669"/>
    <property type="project" value="InterPro"/>
</dbReference>
<dbReference type="SMART" id="SM00967">
    <property type="entry name" value="SpoU_sub_bind"/>
    <property type="match status" value="1"/>
</dbReference>
<gene>
    <name evidence="4" type="ORF">COW11_02430</name>
</gene>
<dbReference type="Pfam" id="PF00588">
    <property type="entry name" value="SpoU_methylase"/>
    <property type="match status" value="1"/>
</dbReference>
<dbReference type="SUPFAM" id="SSF55315">
    <property type="entry name" value="L30e-like"/>
    <property type="match status" value="1"/>
</dbReference>
<dbReference type="InterPro" id="IPR013123">
    <property type="entry name" value="SpoU_subst-bd"/>
</dbReference>
<dbReference type="Gene3D" id="3.30.1330.30">
    <property type="match status" value="1"/>
</dbReference>
<dbReference type="Pfam" id="PF08032">
    <property type="entry name" value="SpoU_sub_bind"/>
    <property type="match status" value="1"/>
</dbReference>
<feature type="domain" description="RNA 2-O ribose methyltransferase substrate binding" evidence="3">
    <location>
        <begin position="2"/>
        <end position="75"/>
    </location>
</feature>
<evidence type="ECO:0000256" key="1">
    <source>
        <dbReference type="ARBA" id="ARBA00022603"/>
    </source>
</evidence>
<keyword evidence="1 4" id="KW-0489">Methyltransferase</keyword>
<reference evidence="4 5" key="1">
    <citation type="submission" date="2017-09" db="EMBL/GenBank/DDBJ databases">
        <title>Depth-based differentiation of microbial function through sediment-hosted aquifers and enrichment of novel symbionts in the deep terrestrial subsurface.</title>
        <authorList>
            <person name="Probst A.J."/>
            <person name="Ladd B."/>
            <person name="Jarett J.K."/>
            <person name="Geller-Mcgrath D.E."/>
            <person name="Sieber C.M."/>
            <person name="Emerson J.B."/>
            <person name="Anantharaman K."/>
            <person name="Thomas B.C."/>
            <person name="Malmstrom R."/>
            <person name="Stieglmeier M."/>
            <person name="Klingl A."/>
            <person name="Woyke T."/>
            <person name="Ryan C.M."/>
            <person name="Banfield J.F."/>
        </authorList>
    </citation>
    <scope>NUCLEOTIDE SEQUENCE [LARGE SCALE GENOMIC DNA]</scope>
    <source>
        <strain evidence="4">CG12_big_fil_rev_8_21_14_0_65_43_15</strain>
    </source>
</reference>
<name>A0A2J0LFH4_9BACT</name>
<dbReference type="InterPro" id="IPR029026">
    <property type="entry name" value="tRNA_m1G_MTases_N"/>
</dbReference>
<dbReference type="Gene3D" id="3.40.1280.10">
    <property type="match status" value="1"/>
</dbReference>
<dbReference type="PANTHER" id="PTHR46429">
    <property type="entry name" value="23S RRNA (GUANOSINE-2'-O-)-METHYLTRANSFERASE RLMB"/>
    <property type="match status" value="1"/>
</dbReference>
<sequence length="235" mass="25644">MRLYGRNCVTERVKNNPKSIRKILLEATADIAGLEHAIKSRHIPIERISKQEFNKKSQDIPSQGVIAEVSDFEYFYLEDILALEKLPVILFLDSLNDPQNLGSILRTAACFGGFAIVLPKHDSVDVTEAVLRVAQGGENYVPVVKAVNLAIAIEKAKKKGFWIAGAVVGGGQDITKTALNFPLGIVIGSEHKGIRPGLMSHLDFNLTLPMEGAGLSFNAATATALFCYEAVRQRQ</sequence>
<dbReference type="GO" id="GO:0005829">
    <property type="term" value="C:cytosol"/>
    <property type="evidence" value="ECO:0007669"/>
    <property type="project" value="TreeGrafter"/>
</dbReference>
<proteinExistence type="predicted"/>
<protein>
    <submittedName>
        <fullName evidence="4">23S rRNA (Guanosine(2251)-2'-O)-methyltransferase RlmB</fullName>
    </submittedName>
</protein>
<evidence type="ECO:0000313" key="4">
    <source>
        <dbReference type="EMBL" id="PIW66605.1"/>
    </source>
</evidence>
<dbReference type="EMBL" id="PFGP01000052">
    <property type="protein sequence ID" value="PIW66605.1"/>
    <property type="molecule type" value="Genomic_DNA"/>
</dbReference>
<dbReference type="AlphaFoldDB" id="A0A2J0LFH4"/>
<dbReference type="NCBIfam" id="TIGR00186">
    <property type="entry name" value="rRNA_methyl_3"/>
    <property type="match status" value="1"/>
</dbReference>
<comment type="caution">
    <text evidence="4">The sequence shown here is derived from an EMBL/GenBank/DDBJ whole genome shotgun (WGS) entry which is preliminary data.</text>
</comment>
<evidence type="ECO:0000259" key="3">
    <source>
        <dbReference type="SMART" id="SM00967"/>
    </source>
</evidence>
<dbReference type="Proteomes" id="UP000231267">
    <property type="component" value="Unassembled WGS sequence"/>
</dbReference>
<accession>A0A2J0LFH4</accession>
<dbReference type="InterPro" id="IPR029028">
    <property type="entry name" value="Alpha/beta_knot_MTases"/>
</dbReference>
<dbReference type="InterPro" id="IPR029064">
    <property type="entry name" value="Ribosomal_eL30-like_sf"/>
</dbReference>
<dbReference type="GO" id="GO:0003723">
    <property type="term" value="F:RNA binding"/>
    <property type="evidence" value="ECO:0007669"/>
    <property type="project" value="InterPro"/>
</dbReference>